<dbReference type="Proteomes" id="UP000199501">
    <property type="component" value="Unassembled WGS sequence"/>
</dbReference>
<keyword evidence="1" id="KW-1133">Transmembrane helix</keyword>
<keyword evidence="1" id="KW-0472">Membrane</keyword>
<feature type="transmembrane region" description="Helical" evidence="1">
    <location>
        <begin position="25"/>
        <end position="44"/>
    </location>
</feature>
<gene>
    <name evidence="2" type="ORF">SAMN05216174_106270</name>
</gene>
<dbReference type="AlphaFoldDB" id="A0A1G6RC28"/>
<name>A0A1G6RC28_9PSEU</name>
<dbReference type="OrthoDB" id="4425882at2"/>
<proteinExistence type="predicted"/>
<evidence type="ECO:0000313" key="3">
    <source>
        <dbReference type="Proteomes" id="UP000199501"/>
    </source>
</evidence>
<organism evidence="2 3">
    <name type="scientific">Actinokineospora iranica</name>
    <dbReference type="NCBI Taxonomy" id="1271860"/>
    <lineage>
        <taxon>Bacteria</taxon>
        <taxon>Bacillati</taxon>
        <taxon>Actinomycetota</taxon>
        <taxon>Actinomycetes</taxon>
        <taxon>Pseudonocardiales</taxon>
        <taxon>Pseudonocardiaceae</taxon>
        <taxon>Actinokineospora</taxon>
    </lineage>
</organism>
<dbReference type="Pfam" id="PF14155">
    <property type="entry name" value="DUF4307"/>
    <property type="match status" value="1"/>
</dbReference>
<dbReference type="STRING" id="1271860.SAMN05216174_106270"/>
<dbReference type="InterPro" id="IPR025443">
    <property type="entry name" value="DUF4307"/>
</dbReference>
<dbReference type="EMBL" id="FMZZ01000006">
    <property type="protein sequence ID" value="SDD02180.1"/>
    <property type="molecule type" value="Genomic_DNA"/>
</dbReference>
<protein>
    <recommendedName>
        <fullName evidence="4">DUF4307 domain-containing protein</fullName>
    </recommendedName>
</protein>
<evidence type="ECO:0000313" key="2">
    <source>
        <dbReference type="EMBL" id="SDD02180.1"/>
    </source>
</evidence>
<evidence type="ECO:0008006" key="4">
    <source>
        <dbReference type="Google" id="ProtNLM"/>
    </source>
</evidence>
<reference evidence="3" key="1">
    <citation type="submission" date="2016-10" db="EMBL/GenBank/DDBJ databases">
        <authorList>
            <person name="Varghese N."/>
            <person name="Submissions S."/>
        </authorList>
    </citation>
    <scope>NUCLEOTIDE SEQUENCE [LARGE SCALE GENOMIC DNA]</scope>
    <source>
        <strain evidence="3">IBRC-M 10403</strain>
    </source>
</reference>
<sequence>MTVAGRALPEGRYGSTRARRSPRTMLVLIVCGLLAGGAVTYLGYKNLGTAPIEAQRTAFSNQPDNRMELTFDVTRTTPERPAVCIVRVRGIDGTENGRKEVYIAPGEPSARVTTVIRGASEPVTADVFGCSYQVPAYLSTDQPPTG</sequence>
<accession>A0A1G6RC28</accession>
<keyword evidence="3" id="KW-1185">Reference proteome</keyword>
<keyword evidence="1" id="KW-0812">Transmembrane</keyword>
<dbReference type="RefSeq" id="WP_091450709.1">
    <property type="nucleotide sequence ID" value="NZ_FMZZ01000006.1"/>
</dbReference>
<evidence type="ECO:0000256" key="1">
    <source>
        <dbReference type="SAM" id="Phobius"/>
    </source>
</evidence>